<dbReference type="OrthoDB" id="1026733at2759"/>
<keyword evidence="1" id="KW-0812">Transmembrane</keyword>
<name>A0A0J7L178_LASNI</name>
<dbReference type="AlphaFoldDB" id="A0A0J7L178"/>
<gene>
    <name evidence="3" type="ORF">RF55_3379</name>
</gene>
<dbReference type="CDD" id="cd14414">
    <property type="entry name" value="UBA_FAF2"/>
    <property type="match status" value="1"/>
</dbReference>
<dbReference type="InterPro" id="IPR009060">
    <property type="entry name" value="UBA-like_sf"/>
</dbReference>
<dbReference type="InterPro" id="IPR054109">
    <property type="entry name" value="UBA_8"/>
</dbReference>
<sequence>MADLALGELSGDQTEKVLQFQDLTGIEDLSVCRDVLQRHNWNLEVAVQEQLNLYEGRPSMYAQDSRARPPQVVDDSSSRIYFSYPGSSGGGGGLISYIFSMCYNIVSSILQLLFAIFRRNVRPGK</sequence>
<dbReference type="Gene3D" id="1.10.8.10">
    <property type="entry name" value="DNA helicase RuvA subunit, C-terminal domain"/>
    <property type="match status" value="1"/>
</dbReference>
<reference evidence="3 4" key="1">
    <citation type="submission" date="2015-04" db="EMBL/GenBank/DDBJ databases">
        <title>Lasius niger genome sequencing.</title>
        <authorList>
            <person name="Konorov E.A."/>
            <person name="Nikitin M.A."/>
            <person name="Kirill M.V."/>
            <person name="Chang P."/>
        </authorList>
    </citation>
    <scope>NUCLEOTIDE SEQUENCE [LARGE SCALE GENOMIC DNA]</scope>
    <source>
        <tissue evidence="3">Whole</tissue>
    </source>
</reference>
<proteinExistence type="predicted"/>
<dbReference type="EMBL" id="LBMM01001426">
    <property type="protein sequence ID" value="KMQ96338.1"/>
    <property type="molecule type" value="Genomic_DNA"/>
</dbReference>
<evidence type="ECO:0000313" key="4">
    <source>
        <dbReference type="Proteomes" id="UP000036403"/>
    </source>
</evidence>
<feature type="transmembrane region" description="Helical" evidence="1">
    <location>
        <begin position="94"/>
        <end position="117"/>
    </location>
</feature>
<keyword evidence="1" id="KW-1133">Transmembrane helix</keyword>
<keyword evidence="4" id="KW-1185">Reference proteome</keyword>
<dbReference type="PaxDb" id="67767-A0A0J7L178"/>
<organism evidence="3 4">
    <name type="scientific">Lasius niger</name>
    <name type="common">Black garden ant</name>
    <dbReference type="NCBI Taxonomy" id="67767"/>
    <lineage>
        <taxon>Eukaryota</taxon>
        <taxon>Metazoa</taxon>
        <taxon>Ecdysozoa</taxon>
        <taxon>Arthropoda</taxon>
        <taxon>Hexapoda</taxon>
        <taxon>Insecta</taxon>
        <taxon>Pterygota</taxon>
        <taxon>Neoptera</taxon>
        <taxon>Endopterygota</taxon>
        <taxon>Hymenoptera</taxon>
        <taxon>Apocrita</taxon>
        <taxon>Aculeata</taxon>
        <taxon>Formicoidea</taxon>
        <taxon>Formicidae</taxon>
        <taxon>Formicinae</taxon>
        <taxon>Lasius</taxon>
        <taxon>Lasius</taxon>
    </lineage>
</organism>
<dbReference type="STRING" id="67767.A0A0J7L178"/>
<dbReference type="Pfam" id="PF22566">
    <property type="entry name" value="UBA_8"/>
    <property type="match status" value="1"/>
</dbReference>
<protein>
    <submittedName>
        <fullName evidence="3">Fas-associated factor 2-b-like protein</fullName>
    </submittedName>
</protein>
<accession>A0A0J7L178</accession>
<feature type="domain" description="UBA-like" evidence="2">
    <location>
        <begin position="12"/>
        <end position="48"/>
    </location>
</feature>
<dbReference type="Proteomes" id="UP000036403">
    <property type="component" value="Unassembled WGS sequence"/>
</dbReference>
<evidence type="ECO:0000259" key="2">
    <source>
        <dbReference type="Pfam" id="PF22566"/>
    </source>
</evidence>
<evidence type="ECO:0000313" key="3">
    <source>
        <dbReference type="EMBL" id="KMQ96338.1"/>
    </source>
</evidence>
<evidence type="ECO:0000256" key="1">
    <source>
        <dbReference type="SAM" id="Phobius"/>
    </source>
</evidence>
<comment type="caution">
    <text evidence="3">The sequence shown here is derived from an EMBL/GenBank/DDBJ whole genome shotgun (WGS) entry which is preliminary data.</text>
</comment>
<keyword evidence="1" id="KW-0472">Membrane</keyword>
<dbReference type="SUPFAM" id="SSF46934">
    <property type="entry name" value="UBA-like"/>
    <property type="match status" value="1"/>
</dbReference>